<protein>
    <submittedName>
        <fullName evidence="2">Peroxisomal membrane protein import receptor Pex19p</fullName>
    </submittedName>
</protein>
<feature type="compositionally biased region" description="Gly residues" evidence="1">
    <location>
        <begin position="299"/>
        <end position="310"/>
    </location>
</feature>
<feature type="compositionally biased region" description="Low complexity" evidence="1">
    <location>
        <begin position="22"/>
        <end position="37"/>
    </location>
</feature>
<feature type="compositionally biased region" description="Basic and acidic residues" evidence="1">
    <location>
        <begin position="314"/>
        <end position="334"/>
    </location>
</feature>
<dbReference type="PANTHER" id="PTHR12774:SF2">
    <property type="entry name" value="PEROXISOMAL BIOGENESIS FACTOR 19"/>
    <property type="match status" value="1"/>
</dbReference>
<sequence length="334" mass="35662">MSATNTKPEPPIDTASTKVEASEAPATSSAPAPTTTAEADDDLDDLDDLLDDFADDVLNKPPGAGVASSVTGGSVAGTAAGDTEAPSGSPLNPLANELNEANIEDLIKDLKIDDPETKKQFEELVKQFDTTHKPTASEAAANPQQFDNVMKETMERLKKSGKNIDEQIKNDQSSANPEDMLTQLLAGLGGEGGDLDMSKLLVDMLEQLSSKEVLYEPIKDLNTKFPEYLTENKGTIPEADHANYTKQYELTTEILAVFEAPGYDDEDKAKREKVNVLLESLQELGQPPSDLVGDAGDFPGFGGAGAGGLPGMDFNDKDIPKDLEKELEDGCKQT</sequence>
<feature type="compositionally biased region" description="Acidic residues" evidence="1">
    <location>
        <begin position="38"/>
        <end position="55"/>
    </location>
</feature>
<feature type="region of interest" description="Disordered" evidence="1">
    <location>
        <begin position="285"/>
        <end position="334"/>
    </location>
</feature>
<dbReference type="EMBL" id="OZ004259">
    <property type="protein sequence ID" value="CAK7915999.1"/>
    <property type="molecule type" value="Genomic_DNA"/>
</dbReference>
<evidence type="ECO:0000256" key="1">
    <source>
        <dbReference type="SAM" id="MobiDB-lite"/>
    </source>
</evidence>
<feature type="compositionally biased region" description="Low complexity" evidence="1">
    <location>
        <begin position="63"/>
        <end position="81"/>
    </location>
</feature>
<dbReference type="Gene3D" id="1.20.120.900">
    <property type="entry name" value="Pex19, mPTS binding domain"/>
    <property type="match status" value="1"/>
</dbReference>
<evidence type="ECO:0000313" key="3">
    <source>
        <dbReference type="Proteomes" id="UP001497600"/>
    </source>
</evidence>
<feature type="region of interest" description="Disordered" evidence="1">
    <location>
        <begin position="1"/>
        <end position="97"/>
    </location>
</feature>
<dbReference type="PANTHER" id="PTHR12774">
    <property type="entry name" value="PEROXISOMAL BIOGENESIS FACTOR 19"/>
    <property type="match status" value="1"/>
</dbReference>
<organism evidence="2 3">
    <name type="scientific">[Candida] anglica</name>
    <dbReference type="NCBI Taxonomy" id="148631"/>
    <lineage>
        <taxon>Eukaryota</taxon>
        <taxon>Fungi</taxon>
        <taxon>Dikarya</taxon>
        <taxon>Ascomycota</taxon>
        <taxon>Saccharomycotina</taxon>
        <taxon>Pichiomycetes</taxon>
        <taxon>Debaryomycetaceae</taxon>
        <taxon>Kurtzmaniella</taxon>
    </lineage>
</organism>
<dbReference type="Pfam" id="PF04614">
    <property type="entry name" value="Pex19"/>
    <property type="match status" value="1"/>
</dbReference>
<evidence type="ECO:0000313" key="2">
    <source>
        <dbReference type="EMBL" id="CAK7915999.1"/>
    </source>
</evidence>
<proteinExistence type="predicted"/>
<gene>
    <name evidence="2" type="primary">PEX19</name>
    <name evidence="2" type="ORF">CAAN4_G01794</name>
</gene>
<dbReference type="Proteomes" id="UP001497600">
    <property type="component" value="Chromosome G"/>
</dbReference>
<dbReference type="InterPro" id="IPR038322">
    <property type="entry name" value="Pex19_C_sf"/>
</dbReference>
<keyword evidence="2" id="KW-0675">Receptor</keyword>
<dbReference type="InterPro" id="IPR006708">
    <property type="entry name" value="Pex19"/>
</dbReference>
<reference evidence="2 3" key="1">
    <citation type="submission" date="2024-01" db="EMBL/GenBank/DDBJ databases">
        <authorList>
            <consortium name="Genoscope - CEA"/>
            <person name="William W."/>
        </authorList>
    </citation>
    <scope>NUCLEOTIDE SEQUENCE [LARGE SCALE GENOMIC DNA]</scope>
    <source>
        <strain evidence="2 3">29B2s-10</strain>
    </source>
</reference>
<name>A0ABP0EIB7_9ASCO</name>
<keyword evidence="3" id="KW-1185">Reference proteome</keyword>
<accession>A0ABP0EIB7</accession>